<dbReference type="InterPro" id="IPR039845">
    <property type="entry name" value="FAM192A"/>
</dbReference>
<dbReference type="AlphaFoldDB" id="A0A2S4U9X4"/>
<dbReference type="OrthoDB" id="75720at2759"/>
<reference evidence="6" key="3">
    <citation type="journal article" date="2018" name="Mol. Plant Microbe Interact.">
        <title>Genome sequence resources for the wheat stripe rust pathogen (Puccinia striiformis f. sp. tritici) and the barley stripe rust pathogen (Puccinia striiformis f. sp. hordei).</title>
        <authorList>
            <person name="Xia C."/>
            <person name="Wang M."/>
            <person name="Yin C."/>
            <person name="Cornejo O.E."/>
            <person name="Hulbert S.H."/>
            <person name="Chen X."/>
        </authorList>
    </citation>
    <scope>NUCLEOTIDE SEQUENCE [LARGE SCALE GENOMIC DNA]</scope>
    <source>
        <strain evidence="6">93TX-2</strain>
    </source>
</reference>
<dbReference type="VEuPathDB" id="FungiDB:PSTT_14950"/>
<dbReference type="Pfam" id="PF10187">
    <property type="entry name" value="FAM192A_Fyv6_N"/>
    <property type="match status" value="1"/>
</dbReference>
<dbReference type="PANTHER" id="PTHR13495:SF0">
    <property type="entry name" value="PSME3-INTERACTING PROTEIN"/>
    <property type="match status" value="1"/>
</dbReference>
<keyword evidence="6" id="KW-1185">Reference proteome</keyword>
<proteinExistence type="predicted"/>
<dbReference type="VEuPathDB" id="FungiDB:PSHT_16434"/>
<comment type="subcellular location">
    <subcellularLocation>
        <location evidence="1">Nucleus</location>
    </subcellularLocation>
</comment>
<feature type="domain" description="FAM192A/Fyv6 N-terminal" evidence="4">
    <location>
        <begin position="97"/>
        <end position="175"/>
    </location>
</feature>
<evidence type="ECO:0000313" key="5">
    <source>
        <dbReference type="EMBL" id="POV94098.1"/>
    </source>
</evidence>
<name>A0A2S4U9X4_9BASI</name>
<protein>
    <recommendedName>
        <fullName evidence="4">FAM192A/Fyv6 N-terminal domain-containing protein</fullName>
    </recommendedName>
</protein>
<feature type="region of interest" description="Disordered" evidence="3">
    <location>
        <begin position="91"/>
        <end position="110"/>
    </location>
</feature>
<evidence type="ECO:0000256" key="3">
    <source>
        <dbReference type="SAM" id="MobiDB-lite"/>
    </source>
</evidence>
<feature type="compositionally biased region" description="Polar residues" evidence="3">
    <location>
        <begin position="290"/>
        <end position="307"/>
    </location>
</feature>
<feature type="region of interest" description="Disordered" evidence="3">
    <location>
        <begin position="239"/>
        <end position="315"/>
    </location>
</feature>
<reference evidence="6" key="2">
    <citation type="journal article" date="2018" name="BMC Genomics">
        <title>Genomic insights into host adaptation between the wheat stripe rust pathogen (Puccinia striiformis f. sp. tritici) and the barley stripe rust pathogen (Puccinia striiformis f. sp. hordei).</title>
        <authorList>
            <person name="Xia C."/>
            <person name="Wang M."/>
            <person name="Yin C."/>
            <person name="Cornejo O.E."/>
            <person name="Hulbert S.H."/>
            <person name="Chen X."/>
        </authorList>
    </citation>
    <scope>NUCLEOTIDE SEQUENCE [LARGE SCALE GENOMIC DNA]</scope>
    <source>
        <strain evidence="6">93TX-2</strain>
    </source>
</reference>
<accession>A0A2S4U9X4</accession>
<sequence>MFEGGPWLGTISIRLGSLKSQPDFLSHSGIRTGIRKHRLPVHLTHTTRSLKGPKVGAKTKKQKTFPENQDMADEPINLVLSSQVASRFVSSSDLETAREPPPMPNEDYDGRSLYEKLKETKDKKQEAFEEKLKFKNQFRALDDEEVAFLDDAAEEQRAIEIAKQEEIQKEMRRFKENNNECSNCRLFTYQSIEISSSSINNNNIAAVAVPETKTKTTTMIPKKSRKAKDFQRAFLAGAIRPKSHTVDHQGGSLNITKKRKSLDTHPGSSANHPITSPSHSSISPVDGDNLSDSSQLKTNLNPNASSPDSKKLKKT</sequence>
<dbReference type="PANTHER" id="PTHR13495">
    <property type="entry name" value="NEFA-INTERACTING NUCLEAR PROTEIN NIP30"/>
    <property type="match status" value="1"/>
</dbReference>
<gene>
    <name evidence="5" type="ORF">PSHT_16434</name>
</gene>
<evidence type="ECO:0000256" key="1">
    <source>
        <dbReference type="ARBA" id="ARBA00004123"/>
    </source>
</evidence>
<dbReference type="InterPro" id="IPR019331">
    <property type="entry name" value="FAM192A/Fyv6_N"/>
</dbReference>
<evidence type="ECO:0000259" key="4">
    <source>
        <dbReference type="Pfam" id="PF10187"/>
    </source>
</evidence>
<dbReference type="EMBL" id="PKSM01000529">
    <property type="protein sequence ID" value="POV94098.1"/>
    <property type="molecule type" value="Genomic_DNA"/>
</dbReference>
<evidence type="ECO:0000256" key="2">
    <source>
        <dbReference type="ARBA" id="ARBA00023242"/>
    </source>
</evidence>
<organism evidence="5 6">
    <name type="scientific">Puccinia striiformis</name>
    <dbReference type="NCBI Taxonomy" id="27350"/>
    <lineage>
        <taxon>Eukaryota</taxon>
        <taxon>Fungi</taxon>
        <taxon>Dikarya</taxon>
        <taxon>Basidiomycota</taxon>
        <taxon>Pucciniomycotina</taxon>
        <taxon>Pucciniomycetes</taxon>
        <taxon>Pucciniales</taxon>
        <taxon>Pucciniaceae</taxon>
        <taxon>Puccinia</taxon>
    </lineage>
</organism>
<dbReference type="GO" id="GO:0005634">
    <property type="term" value="C:nucleus"/>
    <property type="evidence" value="ECO:0007669"/>
    <property type="project" value="UniProtKB-SubCell"/>
</dbReference>
<keyword evidence="2" id="KW-0539">Nucleus</keyword>
<comment type="caution">
    <text evidence="5">The sequence shown here is derived from an EMBL/GenBank/DDBJ whole genome shotgun (WGS) entry which is preliminary data.</text>
</comment>
<reference evidence="5 6" key="1">
    <citation type="submission" date="2017-12" db="EMBL/GenBank/DDBJ databases">
        <title>Gene loss provides genomic basis for host adaptation in cereal stripe rust fungi.</title>
        <authorList>
            <person name="Xia C."/>
        </authorList>
    </citation>
    <scope>NUCLEOTIDE SEQUENCE [LARGE SCALE GENOMIC DNA]</scope>
    <source>
        <strain evidence="5 6">93TX-2</strain>
    </source>
</reference>
<feature type="compositionally biased region" description="Low complexity" evidence="3">
    <location>
        <begin position="272"/>
        <end position="284"/>
    </location>
</feature>
<evidence type="ECO:0000313" key="6">
    <source>
        <dbReference type="Proteomes" id="UP000238274"/>
    </source>
</evidence>
<dbReference type="Proteomes" id="UP000238274">
    <property type="component" value="Unassembled WGS sequence"/>
</dbReference>